<protein>
    <submittedName>
        <fullName evidence="2">Unnamed protein product</fullName>
    </submittedName>
</protein>
<sequence length="139" mass="14917">MNRLLFALIALTIYCGFCKAEVPAETAAFSPPVSSTPDGVPSSTMNGTVAGNNVLVTHSNIIITSDQDKRGVVDFIKSLVMKGGSPQDDDTLTTQIITLLSPHNITTDLAAKMTQTVKRALHSRAKPAQLRQIILRVLD</sequence>
<evidence type="ECO:0000313" key="2">
    <source>
        <dbReference type="EMBL" id="GMF51786.1"/>
    </source>
</evidence>
<organism evidence="2 3">
    <name type="scientific">Phytophthora fragariaefolia</name>
    <dbReference type="NCBI Taxonomy" id="1490495"/>
    <lineage>
        <taxon>Eukaryota</taxon>
        <taxon>Sar</taxon>
        <taxon>Stramenopiles</taxon>
        <taxon>Oomycota</taxon>
        <taxon>Peronosporomycetes</taxon>
        <taxon>Peronosporales</taxon>
        <taxon>Peronosporaceae</taxon>
        <taxon>Phytophthora</taxon>
    </lineage>
</organism>
<keyword evidence="1" id="KW-0732">Signal</keyword>
<dbReference type="AlphaFoldDB" id="A0A9W6Y4I5"/>
<comment type="caution">
    <text evidence="2">The sequence shown here is derived from an EMBL/GenBank/DDBJ whole genome shotgun (WGS) entry which is preliminary data.</text>
</comment>
<feature type="signal peptide" evidence="1">
    <location>
        <begin position="1"/>
        <end position="20"/>
    </location>
</feature>
<name>A0A9W6Y4I5_9STRA</name>
<dbReference type="Proteomes" id="UP001165121">
    <property type="component" value="Unassembled WGS sequence"/>
</dbReference>
<feature type="chain" id="PRO_5040879537" evidence="1">
    <location>
        <begin position="21"/>
        <end position="139"/>
    </location>
</feature>
<evidence type="ECO:0000313" key="3">
    <source>
        <dbReference type="Proteomes" id="UP001165121"/>
    </source>
</evidence>
<dbReference type="EMBL" id="BSXT01002950">
    <property type="protein sequence ID" value="GMF51786.1"/>
    <property type="molecule type" value="Genomic_DNA"/>
</dbReference>
<dbReference type="OrthoDB" id="127578at2759"/>
<gene>
    <name evidence="2" type="ORF">Pfra01_002105500</name>
</gene>
<accession>A0A9W6Y4I5</accession>
<evidence type="ECO:0000256" key="1">
    <source>
        <dbReference type="SAM" id="SignalP"/>
    </source>
</evidence>
<keyword evidence="3" id="KW-1185">Reference proteome</keyword>
<proteinExistence type="predicted"/>
<reference evidence="2" key="1">
    <citation type="submission" date="2023-04" db="EMBL/GenBank/DDBJ databases">
        <title>Phytophthora fragariaefolia NBRC 109709.</title>
        <authorList>
            <person name="Ichikawa N."/>
            <person name="Sato H."/>
            <person name="Tonouchi N."/>
        </authorList>
    </citation>
    <scope>NUCLEOTIDE SEQUENCE</scope>
    <source>
        <strain evidence="2">NBRC 109709</strain>
    </source>
</reference>